<dbReference type="AlphaFoldDB" id="A0A139IUX6"/>
<feature type="region of interest" description="Disordered" evidence="1">
    <location>
        <begin position="1"/>
        <end position="35"/>
    </location>
</feature>
<dbReference type="Proteomes" id="UP000073492">
    <property type="component" value="Unassembled WGS sequence"/>
</dbReference>
<evidence type="ECO:0000313" key="3">
    <source>
        <dbReference type="Proteomes" id="UP000073492"/>
    </source>
</evidence>
<dbReference type="EMBL" id="LFZO01000007">
    <property type="protein sequence ID" value="KXT18440.1"/>
    <property type="molecule type" value="Genomic_DNA"/>
</dbReference>
<feature type="region of interest" description="Disordered" evidence="1">
    <location>
        <begin position="56"/>
        <end position="78"/>
    </location>
</feature>
<evidence type="ECO:0000256" key="1">
    <source>
        <dbReference type="SAM" id="MobiDB-lite"/>
    </source>
</evidence>
<protein>
    <submittedName>
        <fullName evidence="2">Uncharacterized protein</fullName>
    </submittedName>
</protein>
<comment type="caution">
    <text evidence="2">The sequence shown here is derived from an EMBL/GenBank/DDBJ whole genome shotgun (WGS) entry which is preliminary data.</text>
</comment>
<feature type="compositionally biased region" description="Basic and acidic residues" evidence="1">
    <location>
        <begin position="57"/>
        <end position="66"/>
    </location>
</feature>
<evidence type="ECO:0000313" key="2">
    <source>
        <dbReference type="EMBL" id="KXT18440.1"/>
    </source>
</evidence>
<feature type="compositionally biased region" description="Polar residues" evidence="1">
    <location>
        <begin position="1"/>
        <end position="11"/>
    </location>
</feature>
<proteinExistence type="predicted"/>
<sequence length="99" mass="10817">MASTPTPSHTASPDAGDSAIRTSGDGKYSPSKPLDFEQYQYEQTFPFCPCCSTDWRSSPHDDRDGDVQASTNARVSQEGIGQAAEALERVLLWPGEHNR</sequence>
<accession>A0A139IUX6</accession>
<reference evidence="2 3" key="1">
    <citation type="submission" date="2015-07" db="EMBL/GenBank/DDBJ databases">
        <title>Comparative genomics of the Sigatoka disease complex on banana suggests a link between parallel evolutionary changes in Pseudocercospora fijiensis and Pseudocercospora eumusae and increased virulence on the banana host.</title>
        <authorList>
            <person name="Chang T.-C."/>
            <person name="Salvucci A."/>
            <person name="Crous P.W."/>
            <person name="Stergiopoulos I."/>
        </authorList>
    </citation>
    <scope>NUCLEOTIDE SEQUENCE [LARGE SCALE GENOMIC DNA]</scope>
    <source>
        <strain evidence="2 3">CBS 116634</strain>
    </source>
</reference>
<organism evidence="2 3">
    <name type="scientific">Pseudocercospora musae</name>
    <dbReference type="NCBI Taxonomy" id="113226"/>
    <lineage>
        <taxon>Eukaryota</taxon>
        <taxon>Fungi</taxon>
        <taxon>Dikarya</taxon>
        <taxon>Ascomycota</taxon>
        <taxon>Pezizomycotina</taxon>
        <taxon>Dothideomycetes</taxon>
        <taxon>Dothideomycetidae</taxon>
        <taxon>Mycosphaerellales</taxon>
        <taxon>Mycosphaerellaceae</taxon>
        <taxon>Pseudocercospora</taxon>
    </lineage>
</organism>
<keyword evidence="3" id="KW-1185">Reference proteome</keyword>
<name>A0A139IUX6_9PEZI</name>
<gene>
    <name evidence="2" type="ORF">AC579_8174</name>
</gene>